<protein>
    <submittedName>
        <fullName evidence="3">Uncharacterized protein</fullName>
    </submittedName>
</protein>
<feature type="transmembrane region" description="Helical" evidence="1">
    <location>
        <begin position="321"/>
        <end position="338"/>
    </location>
</feature>
<evidence type="ECO:0000313" key="3">
    <source>
        <dbReference type="EMBL" id="UYM17105.1"/>
    </source>
</evidence>
<keyword evidence="1" id="KW-1133">Transmembrane helix</keyword>
<keyword evidence="2" id="KW-0732">Signal</keyword>
<keyword evidence="4" id="KW-1185">Reference proteome</keyword>
<evidence type="ECO:0000313" key="4">
    <source>
        <dbReference type="Proteomes" id="UP001163255"/>
    </source>
</evidence>
<evidence type="ECO:0000256" key="2">
    <source>
        <dbReference type="SAM" id="SignalP"/>
    </source>
</evidence>
<name>A0ABY6GWF8_9GAMM</name>
<feature type="chain" id="PRO_5046683032" evidence="2">
    <location>
        <begin position="23"/>
        <end position="430"/>
    </location>
</feature>
<sequence length="430" mass="46095">MKTVCKLTLLSCLLFVYSIAHSGTPSKDQFNFLKHYNDSSGIESSLAMLTGVTRQISSTAISAFFWYDICKVPEFVSTFANRFKLGSEDQKELAGITTDFCAQLAPVIATAEATLAGAVSPWPLEQVPWQALRFAGAGMIVFRNYGKESNLRIASMILLYFTFEATFRSVAGAVSTNMLRSLGTIPDLRAPNDCTNSLHCSDYGSSYALVQNSLLLVFSALIVGDITYQTMIGIGYTPAKATFAYAISTLSAGLMPVISIPTLNLNLDNNFIFRLTKIALISAIISRTVGGKASTTAITTASATALTTAGFYANANLADKLGLLAGSTGAFAGALTLASSDFKAATIFTTSLLAGLIIALPLQPDAPTSDSFMKNTITAVYSALLITLTNSLLNYSVYGIPLEEHLSETAWNQFKKFYTPLDYLSTMLGR</sequence>
<keyword evidence="1" id="KW-0812">Transmembrane</keyword>
<accession>A0ABY6GWF8</accession>
<gene>
    <name evidence="3" type="ORF">NX720_04050</name>
</gene>
<feature type="transmembrane region" description="Helical" evidence="1">
    <location>
        <begin position="376"/>
        <end position="397"/>
    </location>
</feature>
<feature type="transmembrane region" description="Helical" evidence="1">
    <location>
        <begin position="214"/>
        <end position="236"/>
    </location>
</feature>
<dbReference type="EMBL" id="CP103300">
    <property type="protein sequence ID" value="UYM17105.1"/>
    <property type="molecule type" value="Genomic_DNA"/>
</dbReference>
<organism evidence="3 4">
    <name type="scientific">Endozoicomonas euniceicola</name>
    <dbReference type="NCBI Taxonomy" id="1234143"/>
    <lineage>
        <taxon>Bacteria</taxon>
        <taxon>Pseudomonadati</taxon>
        <taxon>Pseudomonadota</taxon>
        <taxon>Gammaproteobacteria</taxon>
        <taxon>Oceanospirillales</taxon>
        <taxon>Endozoicomonadaceae</taxon>
        <taxon>Endozoicomonas</taxon>
    </lineage>
</organism>
<evidence type="ECO:0000256" key="1">
    <source>
        <dbReference type="SAM" id="Phobius"/>
    </source>
</evidence>
<dbReference type="RefSeq" id="WP_262599564.1">
    <property type="nucleotide sequence ID" value="NZ_CP103300.1"/>
</dbReference>
<dbReference type="Proteomes" id="UP001163255">
    <property type="component" value="Chromosome"/>
</dbReference>
<feature type="transmembrane region" description="Helical" evidence="1">
    <location>
        <begin position="243"/>
        <end position="265"/>
    </location>
</feature>
<keyword evidence="1" id="KW-0472">Membrane</keyword>
<proteinExistence type="predicted"/>
<reference evidence="3" key="1">
    <citation type="submission" date="2022-10" db="EMBL/GenBank/DDBJ databases">
        <title>Completed Genome Sequence of two octocoral isolated bacterium, Endozoicomonas euniceicola EF212T and Endozoicomonas gorgoniicola PS125T.</title>
        <authorList>
            <person name="Chiou Y.-J."/>
            <person name="Chen Y.-H."/>
        </authorList>
    </citation>
    <scope>NUCLEOTIDE SEQUENCE</scope>
    <source>
        <strain evidence="3">EF212</strain>
    </source>
</reference>
<feature type="signal peptide" evidence="2">
    <location>
        <begin position="1"/>
        <end position="22"/>
    </location>
</feature>
<feature type="transmembrane region" description="Helical" evidence="1">
    <location>
        <begin position="345"/>
        <end position="364"/>
    </location>
</feature>